<protein>
    <submittedName>
        <fullName evidence="1">Uncharacterized protein</fullName>
    </submittedName>
</protein>
<dbReference type="EMBL" id="JASBWV010000013">
    <property type="protein sequence ID" value="KAJ9122920.1"/>
    <property type="molecule type" value="Genomic_DNA"/>
</dbReference>
<comment type="caution">
    <text evidence="1">The sequence shown here is derived from an EMBL/GenBank/DDBJ whole genome shotgun (WGS) entry which is preliminary data.</text>
</comment>
<dbReference type="Proteomes" id="UP001234202">
    <property type="component" value="Unassembled WGS sequence"/>
</dbReference>
<gene>
    <name evidence="1" type="ORF">QFC24_003958</name>
</gene>
<evidence type="ECO:0000313" key="2">
    <source>
        <dbReference type="Proteomes" id="UP001234202"/>
    </source>
</evidence>
<keyword evidence="2" id="KW-1185">Reference proteome</keyword>
<accession>A0ACC2XFU7</accession>
<proteinExistence type="predicted"/>
<name>A0ACC2XFU7_9TREE</name>
<reference evidence="1" key="1">
    <citation type="submission" date="2023-04" db="EMBL/GenBank/DDBJ databases">
        <title>Draft Genome sequencing of Naganishia species isolated from polar environments using Oxford Nanopore Technology.</title>
        <authorList>
            <person name="Leo P."/>
            <person name="Venkateswaran K."/>
        </authorList>
    </citation>
    <scope>NUCLEOTIDE SEQUENCE</scope>
    <source>
        <strain evidence="1">DBVPG 5303</strain>
    </source>
</reference>
<sequence>MRISIIIPTAAVCQPPSNAPPLVQLGAKGELLLLELQGELGYEGDPRGRVVGILDFERMDKPTLHLGKHHLLHGKIVTLPRPLAVIRRKTTAHVSEESEEEVVDENNAEEDNETDAKRQKVDQTTVPEKMEDAKQLVTPSRPTSAIPSYLQTPSRTTSHTTTMASAAADPFDSSPINPINRKPRDYSSDLSSPFPTPRPAAASKQNKRKERDGNDKAGHGVGARSERTRSYEVVSIVRKKVVFALRYVGFSPVFSFPSPLGMA</sequence>
<evidence type="ECO:0000313" key="1">
    <source>
        <dbReference type="EMBL" id="KAJ9122920.1"/>
    </source>
</evidence>
<organism evidence="1 2">
    <name type="scientific">Naganishia onofrii</name>
    <dbReference type="NCBI Taxonomy" id="1851511"/>
    <lineage>
        <taxon>Eukaryota</taxon>
        <taxon>Fungi</taxon>
        <taxon>Dikarya</taxon>
        <taxon>Basidiomycota</taxon>
        <taxon>Agaricomycotina</taxon>
        <taxon>Tremellomycetes</taxon>
        <taxon>Filobasidiales</taxon>
        <taxon>Filobasidiaceae</taxon>
        <taxon>Naganishia</taxon>
    </lineage>
</organism>